<protein>
    <submittedName>
        <fullName evidence="4">Kelch repeat-containing protein</fullName>
    </submittedName>
</protein>
<dbReference type="eggNOG" id="COG3055">
    <property type="taxonomic scope" value="Bacteria"/>
</dbReference>
<dbReference type="PANTHER" id="PTHR46260">
    <property type="entry name" value="RING-TYPE DOMAIN-CONTAINING PROTEIN"/>
    <property type="match status" value="1"/>
</dbReference>
<accession>H3ZB21</accession>
<feature type="chain" id="PRO_5003591628" evidence="3">
    <location>
        <begin position="22"/>
        <end position="334"/>
    </location>
</feature>
<keyword evidence="5" id="KW-1185">Reference proteome</keyword>
<proteinExistence type="predicted"/>
<evidence type="ECO:0000313" key="5">
    <source>
        <dbReference type="Proteomes" id="UP000012046"/>
    </source>
</evidence>
<dbReference type="RefSeq" id="WP_008949545.1">
    <property type="nucleotide sequence ID" value="NZ_AHTH01000005.1"/>
</dbReference>
<dbReference type="STRING" id="1129374.AJE_02631"/>
<dbReference type="PANTHER" id="PTHR46260:SF3">
    <property type="entry name" value="RING-TYPE DOMAIN-CONTAINING PROTEIN"/>
    <property type="match status" value="1"/>
</dbReference>
<name>H3ZB21_9ALTE</name>
<gene>
    <name evidence="4" type="ORF">AJE_02631</name>
</gene>
<keyword evidence="2" id="KW-0677">Repeat</keyword>
<dbReference type="PATRIC" id="fig|1129374.4.peg.532"/>
<sequence>MLNTFLLQLSAILIGSTVVSSSWQDEAAMPLPVQEIYPAVHQQQIWVVGGLSSTLGQDTPPVTAKVQQYSLNQRQWQQGNDLPEPRHHSYLVSVANQLFSFGGFVVTEQGWWTNSPDILLLNPQNGQWQKVAELPAPLSEAVASVIDGKVHLASGRTATAEKNGQWRDNTDVAWHWIFDPASYQITEAAALPTARNSAAGALLHGRWHVVGGRTVAAGNLAVHEVFDPQSNSWQQRAPLPEAQAGLAAAVVADTLLVFGGEHFIDGGGVFSTVWQYLPAEDRWQALTSLPIARHGHGAVVVDEQVYVIGGAAEVGLKATLGQLQRLTLAPKPAN</sequence>
<evidence type="ECO:0000256" key="1">
    <source>
        <dbReference type="ARBA" id="ARBA00022441"/>
    </source>
</evidence>
<dbReference type="InterPro" id="IPR006652">
    <property type="entry name" value="Kelch_1"/>
</dbReference>
<comment type="caution">
    <text evidence="4">The sequence shown here is derived from an EMBL/GenBank/DDBJ whole genome shotgun (WGS) entry which is preliminary data.</text>
</comment>
<organism evidence="4 5">
    <name type="scientific">Alishewanella jeotgali KCTC 22429</name>
    <dbReference type="NCBI Taxonomy" id="1129374"/>
    <lineage>
        <taxon>Bacteria</taxon>
        <taxon>Pseudomonadati</taxon>
        <taxon>Pseudomonadota</taxon>
        <taxon>Gammaproteobacteria</taxon>
        <taxon>Alteromonadales</taxon>
        <taxon>Alteromonadaceae</taxon>
        <taxon>Alishewanella</taxon>
    </lineage>
</organism>
<dbReference type="InterPro" id="IPR051746">
    <property type="entry name" value="Kelch_domain_containing_8"/>
</dbReference>
<reference evidence="4 5" key="1">
    <citation type="journal article" date="2012" name="J. Bacteriol.">
        <title>Genome Sequence of Extracellular-Protease-Producing Alishewanella jeotgali Isolated from Traditional Korean Fermented Seafood.</title>
        <authorList>
            <person name="Jung J."/>
            <person name="Chun J."/>
            <person name="Park W."/>
        </authorList>
    </citation>
    <scope>NUCLEOTIDE SEQUENCE [LARGE SCALE GENOMIC DNA]</scope>
    <source>
        <strain evidence="4 5">KCTC 22429</strain>
    </source>
</reference>
<evidence type="ECO:0000313" key="4">
    <source>
        <dbReference type="EMBL" id="EHR42135.1"/>
    </source>
</evidence>
<dbReference type="SUPFAM" id="SSF117281">
    <property type="entry name" value="Kelch motif"/>
    <property type="match status" value="2"/>
</dbReference>
<dbReference type="AlphaFoldDB" id="H3ZB21"/>
<dbReference type="Proteomes" id="UP000012046">
    <property type="component" value="Unassembled WGS sequence"/>
</dbReference>
<dbReference type="EMBL" id="AHTH01000005">
    <property type="protein sequence ID" value="EHR42135.1"/>
    <property type="molecule type" value="Genomic_DNA"/>
</dbReference>
<feature type="signal peptide" evidence="3">
    <location>
        <begin position="1"/>
        <end position="21"/>
    </location>
</feature>
<keyword evidence="1" id="KW-0880">Kelch repeat</keyword>
<dbReference type="Pfam" id="PF24681">
    <property type="entry name" value="Kelch_KLHDC2_KLHL20_DRC7"/>
    <property type="match status" value="1"/>
</dbReference>
<dbReference type="SMART" id="SM00612">
    <property type="entry name" value="Kelch"/>
    <property type="match status" value="4"/>
</dbReference>
<dbReference type="InterPro" id="IPR015915">
    <property type="entry name" value="Kelch-typ_b-propeller"/>
</dbReference>
<evidence type="ECO:0000256" key="2">
    <source>
        <dbReference type="ARBA" id="ARBA00022737"/>
    </source>
</evidence>
<keyword evidence="3" id="KW-0732">Signal</keyword>
<dbReference type="Gene3D" id="2.120.10.80">
    <property type="entry name" value="Kelch-type beta propeller"/>
    <property type="match status" value="2"/>
</dbReference>
<evidence type="ECO:0000256" key="3">
    <source>
        <dbReference type="SAM" id="SignalP"/>
    </source>
</evidence>